<name>A0ABW4N7A5_9SPHN</name>
<dbReference type="InterPro" id="IPR003594">
    <property type="entry name" value="HATPase_dom"/>
</dbReference>
<dbReference type="Proteomes" id="UP001597283">
    <property type="component" value="Unassembled WGS sequence"/>
</dbReference>
<dbReference type="Pfam" id="PF08448">
    <property type="entry name" value="PAS_4"/>
    <property type="match status" value="1"/>
</dbReference>
<dbReference type="SMART" id="SM00448">
    <property type="entry name" value="REC"/>
    <property type="match status" value="1"/>
</dbReference>
<protein>
    <recommendedName>
        <fullName evidence="2">histidine kinase</fullName>
        <ecNumber evidence="2">2.7.13.3</ecNumber>
    </recommendedName>
</protein>
<dbReference type="InterPro" id="IPR036890">
    <property type="entry name" value="HATPase_C_sf"/>
</dbReference>
<feature type="domain" description="PAC" evidence="11">
    <location>
        <begin position="663"/>
        <end position="715"/>
    </location>
</feature>
<keyword evidence="5" id="KW-0418">Kinase</keyword>
<dbReference type="InterPro" id="IPR036097">
    <property type="entry name" value="HisK_dim/P_sf"/>
</dbReference>
<dbReference type="InterPro" id="IPR029016">
    <property type="entry name" value="GAF-like_dom_sf"/>
</dbReference>
<dbReference type="Gene3D" id="3.40.50.2300">
    <property type="match status" value="1"/>
</dbReference>
<dbReference type="SUPFAM" id="SSF52172">
    <property type="entry name" value="CheY-like"/>
    <property type="match status" value="1"/>
</dbReference>
<dbReference type="InterPro" id="IPR001789">
    <property type="entry name" value="Sig_transdc_resp-reg_receiver"/>
</dbReference>
<dbReference type="InterPro" id="IPR013655">
    <property type="entry name" value="PAS_fold_3"/>
</dbReference>
<dbReference type="PANTHER" id="PTHR43304:SF1">
    <property type="entry name" value="PAC DOMAIN-CONTAINING PROTEIN"/>
    <property type="match status" value="1"/>
</dbReference>
<dbReference type="InterPro" id="IPR011006">
    <property type="entry name" value="CheY-like_superfamily"/>
</dbReference>
<dbReference type="InterPro" id="IPR052162">
    <property type="entry name" value="Sensor_kinase/Photoreceptor"/>
</dbReference>
<dbReference type="PROSITE" id="PS50113">
    <property type="entry name" value="PAC"/>
    <property type="match status" value="3"/>
</dbReference>
<evidence type="ECO:0000259" key="8">
    <source>
        <dbReference type="PROSITE" id="PS50109"/>
    </source>
</evidence>
<keyword evidence="7" id="KW-0175">Coiled coil</keyword>
<dbReference type="Gene3D" id="1.10.287.130">
    <property type="match status" value="1"/>
</dbReference>
<dbReference type="Pfam" id="PF13185">
    <property type="entry name" value="GAF_2"/>
    <property type="match status" value="1"/>
</dbReference>
<dbReference type="InterPro" id="IPR003018">
    <property type="entry name" value="GAF"/>
</dbReference>
<dbReference type="PRINTS" id="PR00344">
    <property type="entry name" value="BCTRLSENSOR"/>
</dbReference>
<comment type="caution">
    <text evidence="12">The sequence shown here is derived from an EMBL/GenBank/DDBJ whole genome shotgun (WGS) entry which is preliminary data.</text>
</comment>
<dbReference type="PROSITE" id="PS50110">
    <property type="entry name" value="RESPONSE_REGULATORY"/>
    <property type="match status" value="1"/>
</dbReference>
<organism evidence="12 13">
    <name type="scientific">Sphingomonas floccifaciens</name>
    <dbReference type="NCBI Taxonomy" id="1844115"/>
    <lineage>
        <taxon>Bacteria</taxon>
        <taxon>Pseudomonadati</taxon>
        <taxon>Pseudomonadota</taxon>
        <taxon>Alphaproteobacteria</taxon>
        <taxon>Sphingomonadales</taxon>
        <taxon>Sphingomonadaceae</taxon>
        <taxon>Sphingomonas</taxon>
    </lineage>
</organism>
<dbReference type="CDD" id="cd00130">
    <property type="entry name" value="PAS"/>
    <property type="match status" value="2"/>
</dbReference>
<evidence type="ECO:0000256" key="1">
    <source>
        <dbReference type="ARBA" id="ARBA00000085"/>
    </source>
</evidence>
<dbReference type="InterPro" id="IPR004358">
    <property type="entry name" value="Sig_transdc_His_kin-like_C"/>
</dbReference>
<dbReference type="Gene3D" id="3.30.565.10">
    <property type="entry name" value="Histidine kinase-like ATPase, C-terminal domain"/>
    <property type="match status" value="1"/>
</dbReference>
<proteinExistence type="predicted"/>
<reference evidence="13" key="1">
    <citation type="journal article" date="2019" name="Int. J. Syst. Evol. Microbiol.">
        <title>The Global Catalogue of Microorganisms (GCM) 10K type strain sequencing project: providing services to taxonomists for standard genome sequencing and annotation.</title>
        <authorList>
            <consortium name="The Broad Institute Genomics Platform"/>
            <consortium name="The Broad Institute Genome Sequencing Center for Infectious Disease"/>
            <person name="Wu L."/>
            <person name="Ma J."/>
        </authorList>
    </citation>
    <scope>NUCLEOTIDE SEQUENCE [LARGE SCALE GENOMIC DNA]</scope>
    <source>
        <strain evidence="13">Q85</strain>
    </source>
</reference>
<evidence type="ECO:0000313" key="12">
    <source>
        <dbReference type="EMBL" id="MFD1786027.1"/>
    </source>
</evidence>
<evidence type="ECO:0000313" key="13">
    <source>
        <dbReference type="Proteomes" id="UP001597283"/>
    </source>
</evidence>
<dbReference type="InterPro" id="IPR035965">
    <property type="entry name" value="PAS-like_dom_sf"/>
</dbReference>
<evidence type="ECO:0000256" key="6">
    <source>
        <dbReference type="PROSITE-ProRule" id="PRU00169"/>
    </source>
</evidence>
<evidence type="ECO:0000256" key="5">
    <source>
        <dbReference type="ARBA" id="ARBA00022777"/>
    </source>
</evidence>
<feature type="domain" description="PAC" evidence="11">
    <location>
        <begin position="228"/>
        <end position="283"/>
    </location>
</feature>
<evidence type="ECO:0000256" key="2">
    <source>
        <dbReference type="ARBA" id="ARBA00012438"/>
    </source>
</evidence>
<comment type="catalytic activity">
    <reaction evidence="1">
        <text>ATP + protein L-histidine = ADP + protein N-phospho-L-histidine.</text>
        <dbReference type="EC" id="2.7.13.3"/>
    </reaction>
</comment>
<dbReference type="Gene3D" id="3.30.450.20">
    <property type="entry name" value="PAS domain"/>
    <property type="match status" value="4"/>
</dbReference>
<dbReference type="PROSITE" id="PS50109">
    <property type="entry name" value="HIS_KIN"/>
    <property type="match status" value="1"/>
</dbReference>
<dbReference type="InterPro" id="IPR005467">
    <property type="entry name" value="His_kinase_dom"/>
</dbReference>
<feature type="modified residue" description="4-aspartylphosphate" evidence="6">
    <location>
        <position position="1049"/>
    </location>
</feature>
<dbReference type="SMART" id="SM00086">
    <property type="entry name" value="PAC"/>
    <property type="match status" value="3"/>
</dbReference>
<dbReference type="InterPro" id="IPR000014">
    <property type="entry name" value="PAS"/>
</dbReference>
<evidence type="ECO:0000259" key="11">
    <source>
        <dbReference type="PROSITE" id="PS50113"/>
    </source>
</evidence>
<dbReference type="NCBIfam" id="TIGR00229">
    <property type="entry name" value="sensory_box"/>
    <property type="match status" value="1"/>
</dbReference>
<feature type="coiled-coil region" evidence="7">
    <location>
        <begin position="717"/>
        <end position="744"/>
    </location>
</feature>
<dbReference type="SMART" id="SM00065">
    <property type="entry name" value="GAF"/>
    <property type="match status" value="1"/>
</dbReference>
<dbReference type="SUPFAM" id="SSF55874">
    <property type="entry name" value="ATPase domain of HSP90 chaperone/DNA topoisomerase II/histidine kinase"/>
    <property type="match status" value="1"/>
</dbReference>
<dbReference type="SUPFAM" id="SSF55781">
    <property type="entry name" value="GAF domain-like"/>
    <property type="match status" value="1"/>
</dbReference>
<dbReference type="SMART" id="SM00388">
    <property type="entry name" value="HisKA"/>
    <property type="match status" value="1"/>
</dbReference>
<dbReference type="Pfam" id="PF02518">
    <property type="entry name" value="HATPase_c"/>
    <property type="match status" value="1"/>
</dbReference>
<dbReference type="SUPFAM" id="SSF55785">
    <property type="entry name" value="PYP-like sensor domain (PAS domain)"/>
    <property type="match status" value="3"/>
</dbReference>
<dbReference type="Gene3D" id="2.10.70.100">
    <property type="match status" value="1"/>
</dbReference>
<gene>
    <name evidence="12" type="ORF">ACFSC3_00430</name>
</gene>
<dbReference type="SMART" id="SM00387">
    <property type="entry name" value="HATPase_c"/>
    <property type="match status" value="1"/>
</dbReference>
<accession>A0ABW4N7A5</accession>
<evidence type="ECO:0000259" key="10">
    <source>
        <dbReference type="PROSITE" id="PS50112"/>
    </source>
</evidence>
<dbReference type="InterPro" id="IPR001610">
    <property type="entry name" value="PAC"/>
</dbReference>
<dbReference type="Pfam" id="PF00072">
    <property type="entry name" value="Response_reg"/>
    <property type="match status" value="1"/>
</dbReference>
<dbReference type="InterPro" id="IPR013656">
    <property type="entry name" value="PAS_4"/>
</dbReference>
<evidence type="ECO:0000256" key="4">
    <source>
        <dbReference type="ARBA" id="ARBA00022679"/>
    </source>
</evidence>
<dbReference type="SMART" id="SM00091">
    <property type="entry name" value="PAS"/>
    <property type="match status" value="3"/>
</dbReference>
<feature type="domain" description="Histidine kinase" evidence="8">
    <location>
        <begin position="753"/>
        <end position="976"/>
    </location>
</feature>
<feature type="domain" description="PAS" evidence="10">
    <location>
        <begin position="590"/>
        <end position="660"/>
    </location>
</feature>
<dbReference type="EMBL" id="JBHUFC010000001">
    <property type="protein sequence ID" value="MFD1786027.1"/>
    <property type="molecule type" value="Genomic_DNA"/>
</dbReference>
<evidence type="ECO:0000259" key="9">
    <source>
        <dbReference type="PROSITE" id="PS50110"/>
    </source>
</evidence>
<dbReference type="Pfam" id="PF08447">
    <property type="entry name" value="PAS_3"/>
    <property type="match status" value="2"/>
</dbReference>
<feature type="domain" description="PAC" evidence="11">
    <location>
        <begin position="362"/>
        <end position="414"/>
    </location>
</feature>
<dbReference type="InterPro" id="IPR003661">
    <property type="entry name" value="HisK_dim/P_dom"/>
</dbReference>
<dbReference type="SUPFAM" id="SSF47384">
    <property type="entry name" value="Homodimeric domain of signal transducing histidine kinase"/>
    <property type="match status" value="1"/>
</dbReference>
<keyword evidence="13" id="KW-1185">Reference proteome</keyword>
<evidence type="ECO:0000256" key="3">
    <source>
        <dbReference type="ARBA" id="ARBA00022553"/>
    </source>
</evidence>
<dbReference type="InterPro" id="IPR000700">
    <property type="entry name" value="PAS-assoc_C"/>
</dbReference>
<dbReference type="PROSITE" id="PS50112">
    <property type="entry name" value="PAS"/>
    <property type="match status" value="1"/>
</dbReference>
<evidence type="ECO:0000256" key="7">
    <source>
        <dbReference type="SAM" id="Coils"/>
    </source>
</evidence>
<dbReference type="EC" id="2.7.13.3" evidence="2"/>
<keyword evidence="3 6" id="KW-0597">Phosphoprotein</keyword>
<dbReference type="PANTHER" id="PTHR43304">
    <property type="entry name" value="PHYTOCHROME-LIKE PROTEIN CPH1"/>
    <property type="match status" value="1"/>
</dbReference>
<sequence>MGQRIRDRDWSQTPLGDLVDWPPTLRSVLGVCLSSNHPTCVYWGPEMRLLYNDAWSVIPAERHPGCLGEPAAEVWHDIWDVVGPEFASVYATGESISNFDQPLTFLRDGVPVQTWFNYTLSPIRDEHGEIVGVFNQGNETTRLVLAERETKRELGRLRELFQQGPSAVALLHGPDFTFDFANEAYSALVGHRDIIGKPLVEALPEVGETGFDELLREVWRTGQPYRAESAPVPIFAAGGGLGEVRLLDFVYQPIRNVDGQVTDIFVQANDVTDRARAEEALRKSEERLQLALSSSLSIGTWDWDVTTNRVTADERFARLYGVDPAVAKAGGEIDRFFAGIHPEDLPRVQAAIDATLKTGAPFIEEYRLVRTGAAPRWVVAQGRAQFDAEGRAVRFPGVSFDITTRRTAEEAARNAARELRAATEAQDFLYRLNDQMRRLGLPEDIMRIASAALGRRMGADRVGFARIDGGMLRFESSWTSDALSPLTGDLPLDRLGARVLANYRGGETRIVNDYEREERQLHSDGPTQHGAGAGVGVPLLRYGRWVAVFYVNQDRPRQWSADEISLIEAVAEAAWDAVDRAQAVTALAESEAKFRAIANSIDQMIWSTRADGFHDYFNERWYDFTGVPHGSTDGEGWAGIFHEEDQPRAWEQWNYSLQTGDPYRIEYRLRHRSGVYRWVLGSALPVRDANGRITRWFGTCTDIQEIVEARDVLARSRIDLEKAVAERTEQLMAAEAQLRQAQKMEAVGQLTGGIAHDFNNMLAVVIGALDLLERRVAQGRSDVGRYVEAARDGATRAAALTQRLLSFSRQTTIDPAPTDLNQLVDGMTELLDRTLGEGIQVETRLASDAWFARTDRGQLENALVNLAVNARDAMPRGGRVTIETANRTIDATLAAAAGTTAGDYVMIAVSDTGVGMDEATAARAFDPFFTTKSVGKGTGLGLSQVFGFVRQSGGHVTLDTALGEGTRITILLPRDASGVAPAVTVPATADAPRARPGESVLVVEDEDRVRNFSIEALEELGYRVASAPDGPSALRLIDQGLAPDLLFTDMVMPEMTGRELAAAALDRRADLCVLFTSGYTREEGEAAEAVGPQVLRKPFDVTTLAMRVRQTLDAGAPVS</sequence>
<keyword evidence="4" id="KW-0808">Transferase</keyword>
<dbReference type="Gene3D" id="3.30.450.40">
    <property type="match status" value="1"/>
</dbReference>
<dbReference type="CDD" id="cd00082">
    <property type="entry name" value="HisKA"/>
    <property type="match status" value="1"/>
</dbReference>
<dbReference type="Pfam" id="PF00512">
    <property type="entry name" value="HisKA"/>
    <property type="match status" value="1"/>
</dbReference>
<feature type="domain" description="Response regulatory" evidence="9">
    <location>
        <begin position="999"/>
        <end position="1112"/>
    </location>
</feature>